<evidence type="ECO:0000256" key="1">
    <source>
        <dbReference type="SAM" id="MobiDB-lite"/>
    </source>
</evidence>
<name>A0AAE3ZS30_9ACTN</name>
<reference evidence="3 4" key="1">
    <citation type="submission" date="2023-07" db="EMBL/GenBank/DDBJ databases">
        <title>Sequencing the genomes of 1000 actinobacteria strains.</title>
        <authorList>
            <person name="Klenk H.-P."/>
        </authorList>
    </citation>
    <scope>NUCLEOTIDE SEQUENCE [LARGE SCALE GENOMIC DNA]</scope>
    <source>
        <strain evidence="3 4">DSM 44711</strain>
    </source>
</reference>
<gene>
    <name evidence="3" type="ORF">J2S44_004177</name>
</gene>
<proteinExistence type="predicted"/>
<feature type="region of interest" description="Disordered" evidence="1">
    <location>
        <begin position="58"/>
        <end position="144"/>
    </location>
</feature>
<protein>
    <submittedName>
        <fullName evidence="3">Uncharacterized protein</fullName>
    </submittedName>
</protein>
<dbReference type="AlphaFoldDB" id="A0AAE3ZS30"/>
<keyword evidence="2" id="KW-1133">Transmembrane helix</keyword>
<feature type="compositionally biased region" description="Basic and acidic residues" evidence="1">
    <location>
        <begin position="121"/>
        <end position="134"/>
    </location>
</feature>
<feature type="region of interest" description="Disordered" evidence="1">
    <location>
        <begin position="1"/>
        <end position="30"/>
    </location>
</feature>
<sequence length="264" mass="27580">MRNEGPEPTADGPEPEDGSAYTSAAARRPRRRKQIIAGAAGVFAVLGVAGAVVAVQANNQPDPAPPANVGALPPLDDAVPVPSAQPGATVRTGSAPATASPSPGAPRSTGAARAVETPPDPPERSRTAERKDEDAGAAALPQPTKTLRALPDSRSTVKGSEVTVDETRSADKRRRLRVASARTDLTGYQELAWVTDDTTKVGDVECTNKIRLSPDVPATERPTLLICWRLSGTKSVYTVAVDMDGRPAPEESVAALSKRWQELG</sequence>
<keyword evidence="4" id="KW-1185">Reference proteome</keyword>
<keyword evidence="2" id="KW-0472">Membrane</keyword>
<evidence type="ECO:0000313" key="4">
    <source>
        <dbReference type="Proteomes" id="UP001183629"/>
    </source>
</evidence>
<accession>A0AAE3ZS30</accession>
<comment type="caution">
    <text evidence="3">The sequence shown here is derived from an EMBL/GenBank/DDBJ whole genome shotgun (WGS) entry which is preliminary data.</text>
</comment>
<dbReference type="RefSeq" id="WP_310416553.1">
    <property type="nucleotide sequence ID" value="NZ_JAVDYC010000001.1"/>
</dbReference>
<feature type="transmembrane region" description="Helical" evidence="2">
    <location>
        <begin position="35"/>
        <end position="55"/>
    </location>
</feature>
<organism evidence="3 4">
    <name type="scientific">Catenuloplanes niger</name>
    <dbReference type="NCBI Taxonomy" id="587534"/>
    <lineage>
        <taxon>Bacteria</taxon>
        <taxon>Bacillati</taxon>
        <taxon>Actinomycetota</taxon>
        <taxon>Actinomycetes</taxon>
        <taxon>Micromonosporales</taxon>
        <taxon>Micromonosporaceae</taxon>
        <taxon>Catenuloplanes</taxon>
    </lineage>
</organism>
<dbReference type="EMBL" id="JAVDYC010000001">
    <property type="protein sequence ID" value="MDR7323927.1"/>
    <property type="molecule type" value="Genomic_DNA"/>
</dbReference>
<dbReference type="Proteomes" id="UP001183629">
    <property type="component" value="Unassembled WGS sequence"/>
</dbReference>
<keyword evidence="2" id="KW-0812">Transmembrane</keyword>
<evidence type="ECO:0000313" key="3">
    <source>
        <dbReference type="EMBL" id="MDR7323927.1"/>
    </source>
</evidence>
<feature type="compositionally biased region" description="Low complexity" evidence="1">
    <location>
        <begin position="91"/>
        <end position="112"/>
    </location>
</feature>
<evidence type="ECO:0000256" key="2">
    <source>
        <dbReference type="SAM" id="Phobius"/>
    </source>
</evidence>